<dbReference type="Proteomes" id="UP001152798">
    <property type="component" value="Chromosome 6"/>
</dbReference>
<accession>A0A9P0HL96</accession>
<name>A0A9P0HL96_NEZVI</name>
<dbReference type="Gene3D" id="1.20.930.10">
    <property type="entry name" value="Conserved domain common to transcription factors TFIIS, elongin A, CRSP70"/>
    <property type="match status" value="1"/>
</dbReference>
<dbReference type="InterPro" id="IPR035441">
    <property type="entry name" value="TFIIS/LEDGF_dom_sf"/>
</dbReference>
<dbReference type="InterPro" id="IPR000313">
    <property type="entry name" value="PWWP_dom"/>
</dbReference>
<dbReference type="PROSITE" id="PS50812">
    <property type="entry name" value="PWWP"/>
    <property type="match status" value="1"/>
</dbReference>
<keyword evidence="4" id="KW-0539">Nucleus</keyword>
<dbReference type="OrthoDB" id="62853at2759"/>
<dbReference type="CDD" id="cd05834">
    <property type="entry name" value="PWWP_HRP"/>
    <property type="match status" value="1"/>
</dbReference>
<dbReference type="InterPro" id="IPR021567">
    <property type="entry name" value="LEDGF_IBD"/>
</dbReference>
<dbReference type="Gene3D" id="2.30.30.140">
    <property type="match status" value="1"/>
</dbReference>
<dbReference type="PANTHER" id="PTHR12550:SF70">
    <property type="entry name" value="JIL-1 ANCHORING AND STABILIZING PROTEIN, ISOFORM A"/>
    <property type="match status" value="1"/>
</dbReference>
<evidence type="ECO:0000259" key="6">
    <source>
        <dbReference type="PROSITE" id="PS50812"/>
    </source>
</evidence>
<dbReference type="EMBL" id="OV725082">
    <property type="protein sequence ID" value="CAH1404189.1"/>
    <property type="molecule type" value="Genomic_DNA"/>
</dbReference>
<sequence>MKPKFSSGDKVFAKVRGYPPWPARVEGLADETPNKMKYHIYFYGTGETAVVKGEDICSFVENKTRLGKPKKHKNFTEALIQIEAELSPEEQQTLSELEQSFKEQTSLNDTTGDDAKRSSTTGKSKTSLSPTPKVNKPKEKKRKVDSDSGTEEDQKKRASVVSNSDLEHKNAEVMSRSGRKIKPKRFADFEDEGNEENSPVHQPVKPISKVAPVKKIDKDETGEDKYVIAYVNNEKVKIPLGYNQPQFSSEQRLNEWKFKERSYANSLKKRLESGETLPFEIDAHMFKWTKENAEQPVIQDNLMRTEIIRTETLLLELDLNIRSALNIKNADTKKCLTYLEQLSQLKLTALMLKKHPDVVHTIKKVRRYVGNVPRALTEEEEQAFHRDAEEIRNKAEHVYSKFQSLFFFPNNKSFWDAFEEERENFDKITKHMNSEEIVGMIKEPE</sequence>
<evidence type="ECO:0000256" key="3">
    <source>
        <dbReference type="ARBA" id="ARBA00023054"/>
    </source>
</evidence>
<feature type="domain" description="PWWP" evidence="6">
    <location>
        <begin position="7"/>
        <end position="62"/>
    </location>
</feature>
<dbReference type="Pfam" id="PF00855">
    <property type="entry name" value="PWWP"/>
    <property type="match status" value="1"/>
</dbReference>
<evidence type="ECO:0000313" key="7">
    <source>
        <dbReference type="EMBL" id="CAH1404189.1"/>
    </source>
</evidence>
<dbReference type="AlphaFoldDB" id="A0A9P0HL96"/>
<evidence type="ECO:0000256" key="1">
    <source>
        <dbReference type="ARBA" id="ARBA00004123"/>
    </source>
</evidence>
<dbReference type="PANTHER" id="PTHR12550">
    <property type="entry name" value="HEPATOMA-DERIVED GROWTH FACTOR-RELATED"/>
    <property type="match status" value="1"/>
</dbReference>
<dbReference type="GO" id="GO:0005634">
    <property type="term" value="C:nucleus"/>
    <property type="evidence" value="ECO:0007669"/>
    <property type="project" value="UniProtKB-SubCell"/>
</dbReference>
<dbReference type="SMART" id="SM00293">
    <property type="entry name" value="PWWP"/>
    <property type="match status" value="1"/>
</dbReference>
<feature type="region of interest" description="Disordered" evidence="5">
    <location>
        <begin position="89"/>
        <end position="183"/>
    </location>
</feature>
<evidence type="ECO:0000313" key="8">
    <source>
        <dbReference type="Proteomes" id="UP001152798"/>
    </source>
</evidence>
<keyword evidence="3" id="KW-0175">Coiled coil</keyword>
<evidence type="ECO:0000256" key="2">
    <source>
        <dbReference type="ARBA" id="ARBA00005309"/>
    </source>
</evidence>
<feature type="compositionally biased region" description="Low complexity" evidence="5">
    <location>
        <begin position="89"/>
        <end position="98"/>
    </location>
</feature>
<proteinExistence type="inferred from homology"/>
<organism evidence="7 8">
    <name type="scientific">Nezara viridula</name>
    <name type="common">Southern green stink bug</name>
    <name type="synonym">Cimex viridulus</name>
    <dbReference type="NCBI Taxonomy" id="85310"/>
    <lineage>
        <taxon>Eukaryota</taxon>
        <taxon>Metazoa</taxon>
        <taxon>Ecdysozoa</taxon>
        <taxon>Arthropoda</taxon>
        <taxon>Hexapoda</taxon>
        <taxon>Insecta</taxon>
        <taxon>Pterygota</taxon>
        <taxon>Neoptera</taxon>
        <taxon>Paraneoptera</taxon>
        <taxon>Hemiptera</taxon>
        <taxon>Heteroptera</taxon>
        <taxon>Panheteroptera</taxon>
        <taxon>Pentatomomorpha</taxon>
        <taxon>Pentatomoidea</taxon>
        <taxon>Pentatomidae</taxon>
        <taxon>Pentatominae</taxon>
        <taxon>Nezara</taxon>
    </lineage>
</organism>
<keyword evidence="8" id="KW-1185">Reference proteome</keyword>
<protein>
    <recommendedName>
        <fullName evidence="6">PWWP domain-containing protein</fullName>
    </recommendedName>
</protein>
<comment type="subcellular location">
    <subcellularLocation>
        <location evidence="1">Nucleus</location>
    </subcellularLocation>
</comment>
<comment type="similarity">
    <text evidence="2">Belongs to the HDGF family.</text>
</comment>
<dbReference type="SUPFAM" id="SSF63748">
    <property type="entry name" value="Tudor/PWWP/MBT"/>
    <property type="match status" value="1"/>
</dbReference>
<evidence type="ECO:0000256" key="4">
    <source>
        <dbReference type="ARBA" id="ARBA00023242"/>
    </source>
</evidence>
<feature type="compositionally biased region" description="Low complexity" evidence="5">
    <location>
        <begin position="118"/>
        <end position="134"/>
    </location>
</feature>
<reference evidence="7" key="1">
    <citation type="submission" date="2022-01" db="EMBL/GenBank/DDBJ databases">
        <authorList>
            <person name="King R."/>
        </authorList>
    </citation>
    <scope>NUCLEOTIDE SEQUENCE</scope>
</reference>
<feature type="compositionally biased region" description="Basic and acidic residues" evidence="5">
    <location>
        <begin position="142"/>
        <end position="156"/>
    </location>
</feature>
<dbReference type="SUPFAM" id="SSF140576">
    <property type="entry name" value="HIV integrase-binding domain"/>
    <property type="match status" value="1"/>
</dbReference>
<gene>
    <name evidence="7" type="ORF">NEZAVI_LOCUS12642</name>
</gene>
<evidence type="ECO:0000256" key="5">
    <source>
        <dbReference type="SAM" id="MobiDB-lite"/>
    </source>
</evidence>
<dbReference type="Pfam" id="PF11467">
    <property type="entry name" value="LEDGF"/>
    <property type="match status" value="1"/>
</dbReference>
<dbReference type="InterPro" id="IPR036218">
    <property type="entry name" value="HIVI-bd_sf"/>
</dbReference>